<reference evidence="6 7" key="1">
    <citation type="submission" date="2024-09" db="EMBL/GenBank/DDBJ databases">
        <title>Chromosome-scale assembly of Riccia sorocarpa.</title>
        <authorList>
            <person name="Paukszto L."/>
        </authorList>
    </citation>
    <scope>NUCLEOTIDE SEQUENCE [LARGE SCALE GENOMIC DNA]</scope>
    <source>
        <strain evidence="6">LP-2024</strain>
        <tissue evidence="6">Aerial parts of the thallus</tissue>
    </source>
</reference>
<dbReference type="PANTHER" id="PTHR36766">
    <property type="entry name" value="PLANT BROAD-SPECTRUM MILDEW RESISTANCE PROTEIN RPW8"/>
    <property type="match status" value="1"/>
</dbReference>
<dbReference type="InterPro" id="IPR003591">
    <property type="entry name" value="Leu-rich_rpt_typical-subtyp"/>
</dbReference>
<organism evidence="6 7">
    <name type="scientific">Riccia sorocarpa</name>
    <dbReference type="NCBI Taxonomy" id="122646"/>
    <lineage>
        <taxon>Eukaryota</taxon>
        <taxon>Viridiplantae</taxon>
        <taxon>Streptophyta</taxon>
        <taxon>Embryophyta</taxon>
        <taxon>Marchantiophyta</taxon>
        <taxon>Marchantiopsida</taxon>
        <taxon>Marchantiidae</taxon>
        <taxon>Marchantiales</taxon>
        <taxon>Ricciaceae</taxon>
        <taxon>Riccia</taxon>
    </lineage>
</organism>
<gene>
    <name evidence="6" type="ORF">R1sor_010202</name>
</gene>
<dbReference type="InterPro" id="IPR042197">
    <property type="entry name" value="Apaf_helical"/>
</dbReference>
<dbReference type="SUPFAM" id="SSF52058">
    <property type="entry name" value="L domain-like"/>
    <property type="match status" value="2"/>
</dbReference>
<dbReference type="Gene3D" id="3.80.10.10">
    <property type="entry name" value="Ribonuclease Inhibitor"/>
    <property type="match status" value="3"/>
</dbReference>
<feature type="domain" description="DUF676" evidence="4">
    <location>
        <begin position="115"/>
        <end position="199"/>
    </location>
</feature>
<dbReference type="InterPro" id="IPR055414">
    <property type="entry name" value="LRR_R13L4/SHOC2-like"/>
</dbReference>
<dbReference type="SUPFAM" id="SSF52540">
    <property type="entry name" value="P-loop containing nucleoside triphosphate hydrolases"/>
    <property type="match status" value="1"/>
</dbReference>
<evidence type="ECO:0000256" key="2">
    <source>
        <dbReference type="ARBA" id="ARBA00022737"/>
    </source>
</evidence>
<comment type="caution">
    <text evidence="6">The sequence shown here is derived from an EMBL/GenBank/DDBJ whole genome shotgun (WGS) entry which is preliminary data.</text>
</comment>
<dbReference type="InterPro" id="IPR029058">
    <property type="entry name" value="AB_hydrolase_fold"/>
</dbReference>
<dbReference type="Proteomes" id="UP001633002">
    <property type="component" value="Unassembled WGS sequence"/>
</dbReference>
<evidence type="ECO:0000259" key="5">
    <source>
        <dbReference type="Pfam" id="PF23598"/>
    </source>
</evidence>
<dbReference type="InterPro" id="IPR032675">
    <property type="entry name" value="LRR_dom_sf"/>
</dbReference>
<evidence type="ECO:0000313" key="7">
    <source>
        <dbReference type="Proteomes" id="UP001633002"/>
    </source>
</evidence>
<dbReference type="Pfam" id="PF00931">
    <property type="entry name" value="NB-ARC"/>
    <property type="match status" value="1"/>
</dbReference>
<dbReference type="Pfam" id="PF23598">
    <property type="entry name" value="LRR_14"/>
    <property type="match status" value="1"/>
</dbReference>
<dbReference type="SMART" id="SM00369">
    <property type="entry name" value="LRR_TYP"/>
    <property type="match status" value="3"/>
</dbReference>
<keyword evidence="1" id="KW-0433">Leucine-rich repeat</keyword>
<dbReference type="Gene3D" id="3.40.50.300">
    <property type="entry name" value="P-loop containing nucleotide triphosphate hydrolases"/>
    <property type="match status" value="1"/>
</dbReference>
<dbReference type="InterPro" id="IPR027417">
    <property type="entry name" value="P-loop_NTPase"/>
</dbReference>
<dbReference type="InterPro" id="IPR002182">
    <property type="entry name" value="NB-ARC"/>
</dbReference>
<evidence type="ECO:0000259" key="3">
    <source>
        <dbReference type="Pfam" id="PF00931"/>
    </source>
</evidence>
<feature type="domain" description="Disease resistance R13L4/SHOC-2-like LRR" evidence="5">
    <location>
        <begin position="1147"/>
        <end position="1253"/>
    </location>
</feature>
<dbReference type="Gene3D" id="1.10.8.430">
    <property type="entry name" value="Helical domain of apoptotic protease-activating factors"/>
    <property type="match status" value="1"/>
</dbReference>
<dbReference type="SUPFAM" id="SSF53474">
    <property type="entry name" value="alpha/beta-Hydrolases"/>
    <property type="match status" value="1"/>
</dbReference>
<dbReference type="InterPro" id="IPR007751">
    <property type="entry name" value="DUF676_lipase-like"/>
</dbReference>
<sequence length="1298" mass="145714">MNPGSEKRNAKGNLKSRLQECFPCTNCWSGRTDELELENKNPGVTGPAISNCNDHEMRNKGLNLNEASTSNCHLGQSSQEGIPKISDAIHIFYEPEPTDKASLDVFFFHGLECEFEGAHVRDAHIAENLLQEITWAREGRGYTPIVLVGHGFGGIVMKTLCIKAQSSVDNKDMDMFLGSVRGFFFYATPHLGMKGMKPPTANEGPLVRWMRMLDSEAARLNEAFTKLWRARRYRWTIFGLGENESTPGKHGLQVPEASSRFGDNYITVSGDHFSVCRPSDKRSNKYQHLTHLIRDVQRQAEVEKNPPLLVPEQTVGVDAFINEILVKHMRDHRFLGFSGMGGVGKTTVAKLIFNSICAKFEFSCFVEEIKQLPGTKDEVKSRIWEKMRWRGLPIHSSIGSSGEDEWSQMIGKSLFLVFDDVEDPMHVTLLNEIAQENRMEESRFVLTSRNAQRVLDCGYDVEPIRVDFLGNQDAKKLFNAYAFPGLGEAPEEFRELVEQVVDGCEGLPLTLEVLGKYLRGKSFELWAEIPVALRKCDEVADLEEKVWVKLRLSYDGLPSSEVRSMFLDVASFFVGVDVFTASDAIMAWSALYEGIAFNRLEILENRALVTVRHVKDHLGQDQKQFYMHEHLRRMGERIARLEGRSFDLSRIWSLSTSFRNRGERVQMYPYDTHVVFQGDQELGKIVAHRVEITPHSLSICAQTCAFCIMREVWPRLTTIRYMEILLQISSCCDECKVRKVALPSTLVLLRLSLLSRFNGDLDIVFSVVEAGRNYIDDIRSTLSLAGCASLVKLDLSYCHNVDLGGLNELRCMRDLRISDCNAVQNWPASLKELRNLERLELRCIGEEFSLPTTFLDVDEISGRQTIPNILGPLRQLQVLRMKYTCWANHNVAELEDAVRDVALRTLDLKCKGMFELPDTLGNLTNLQELSFLSPIRSLPKSVSNLMQLKCVNMRGDCWTVSNMLDSRFALRQAFQGRSVWGGECRVNLKDGDEAVLEVLQPLHGFMTKQTGLNLRCTRGPSAVLVRNMVDLESLTIEVDGKISTDAVAAVPDIFGDLHKLRRFELTCTAVENSLVESLRFLSALETLSLECETVEQLPLLFGCFSTLESLRLRCPSLQALPIITGDFIKLKQVYIYDTGLRSFPSSFTKLSNLKSLSLRNLQKLEALPEAIGNLHSLDSLNIKDCAVESLPESLGRLSGLDNLCVTSCKNLKTLPETIGDLCSLTSLDLSGSFLHSVPKSLGSLSGLISLAVKNCENLKTLPETIGDLTSLTFLDISGSALHPLPERLVQLPGLRIFS</sequence>
<proteinExistence type="predicted"/>
<name>A0ABD3HYW3_9MARC</name>
<dbReference type="Pfam" id="PF05057">
    <property type="entry name" value="DUF676"/>
    <property type="match status" value="1"/>
</dbReference>
<dbReference type="PRINTS" id="PR00364">
    <property type="entry name" value="DISEASERSIST"/>
</dbReference>
<evidence type="ECO:0000259" key="4">
    <source>
        <dbReference type="Pfam" id="PF05057"/>
    </source>
</evidence>
<dbReference type="EMBL" id="JBJQOH010000002">
    <property type="protein sequence ID" value="KAL3696126.1"/>
    <property type="molecule type" value="Genomic_DNA"/>
</dbReference>
<keyword evidence="7" id="KW-1185">Reference proteome</keyword>
<dbReference type="GO" id="GO:0006952">
    <property type="term" value="P:defense response"/>
    <property type="evidence" value="ECO:0007669"/>
    <property type="project" value="UniProtKB-KW"/>
</dbReference>
<keyword evidence="2" id="KW-0677">Repeat</keyword>
<protein>
    <recommendedName>
        <fullName evidence="8">NB-ARC domain-containing protein</fullName>
    </recommendedName>
</protein>
<evidence type="ECO:0008006" key="8">
    <source>
        <dbReference type="Google" id="ProtNLM"/>
    </source>
</evidence>
<evidence type="ECO:0000256" key="1">
    <source>
        <dbReference type="ARBA" id="ARBA00022614"/>
    </source>
</evidence>
<dbReference type="PANTHER" id="PTHR36766:SF69">
    <property type="entry name" value="DISEASE RESISTANCE PROTEIN RGA2-LIKE"/>
    <property type="match status" value="1"/>
</dbReference>
<accession>A0ABD3HYW3</accession>
<feature type="domain" description="NB-ARC" evidence="3">
    <location>
        <begin position="322"/>
        <end position="484"/>
    </location>
</feature>
<evidence type="ECO:0000313" key="6">
    <source>
        <dbReference type="EMBL" id="KAL3696126.1"/>
    </source>
</evidence>